<dbReference type="GeneID" id="9623332"/>
<evidence type="ECO:0000313" key="3">
    <source>
        <dbReference type="Proteomes" id="UP000001058"/>
    </source>
</evidence>
<name>D8UHW2_VOLCA</name>
<sequence length="157" mass="16908">MYEGSSPATHNKTRGANTQHSRGSRKRSRPAPSQHAPKNVMFAVLDSRCSDGASSCRLLTGRGSTCLAAASPVAACPWAYPAAALRKKGRTQPQPTTAARLRLTSHHTTTMRPTSTPLRGNMHTTEQHKTGAQGPPKSHLNETHTPRPNYHRKKGGA</sequence>
<dbReference type="KEGG" id="vcn:VOLCADRAFT_99473"/>
<organism evidence="3">
    <name type="scientific">Volvox carteri f. nagariensis</name>
    <dbReference type="NCBI Taxonomy" id="3068"/>
    <lineage>
        <taxon>Eukaryota</taxon>
        <taxon>Viridiplantae</taxon>
        <taxon>Chlorophyta</taxon>
        <taxon>core chlorophytes</taxon>
        <taxon>Chlorophyceae</taxon>
        <taxon>CS clade</taxon>
        <taxon>Chlamydomonadales</taxon>
        <taxon>Volvocaceae</taxon>
        <taxon>Volvox</taxon>
    </lineage>
</organism>
<dbReference type="RefSeq" id="XP_002958254.1">
    <property type="nucleotide sequence ID" value="XM_002958208.1"/>
</dbReference>
<feature type="region of interest" description="Disordered" evidence="1">
    <location>
        <begin position="1"/>
        <end position="38"/>
    </location>
</feature>
<gene>
    <name evidence="2" type="ORF">VOLCADRAFT_99473</name>
</gene>
<feature type="compositionally biased region" description="Polar residues" evidence="1">
    <location>
        <begin position="1"/>
        <end position="21"/>
    </location>
</feature>
<feature type="region of interest" description="Disordered" evidence="1">
    <location>
        <begin position="86"/>
        <end position="157"/>
    </location>
</feature>
<keyword evidence="3" id="KW-1185">Reference proteome</keyword>
<evidence type="ECO:0000313" key="2">
    <source>
        <dbReference type="EMBL" id="EFJ40708.1"/>
    </source>
</evidence>
<feature type="compositionally biased region" description="Polar residues" evidence="1">
    <location>
        <begin position="106"/>
        <end position="124"/>
    </location>
</feature>
<dbReference type="EMBL" id="GL378409">
    <property type="protein sequence ID" value="EFJ40708.1"/>
    <property type="molecule type" value="Genomic_DNA"/>
</dbReference>
<dbReference type="AlphaFoldDB" id="D8UHW2"/>
<dbReference type="Proteomes" id="UP000001058">
    <property type="component" value="Unassembled WGS sequence"/>
</dbReference>
<proteinExistence type="predicted"/>
<evidence type="ECO:0000256" key="1">
    <source>
        <dbReference type="SAM" id="MobiDB-lite"/>
    </source>
</evidence>
<accession>D8UHW2</accession>
<dbReference type="InParanoid" id="D8UHW2"/>
<protein>
    <submittedName>
        <fullName evidence="2">Uncharacterized protein</fullName>
    </submittedName>
</protein>
<reference evidence="2 3" key="1">
    <citation type="journal article" date="2010" name="Science">
        <title>Genomic analysis of organismal complexity in the multicellular green alga Volvox carteri.</title>
        <authorList>
            <person name="Prochnik S.E."/>
            <person name="Umen J."/>
            <person name="Nedelcu A.M."/>
            <person name="Hallmann A."/>
            <person name="Miller S.M."/>
            <person name="Nishii I."/>
            <person name="Ferris P."/>
            <person name="Kuo A."/>
            <person name="Mitros T."/>
            <person name="Fritz-Laylin L.K."/>
            <person name="Hellsten U."/>
            <person name="Chapman J."/>
            <person name="Simakov O."/>
            <person name="Rensing S.A."/>
            <person name="Terry A."/>
            <person name="Pangilinan J."/>
            <person name="Kapitonov V."/>
            <person name="Jurka J."/>
            <person name="Salamov A."/>
            <person name="Shapiro H."/>
            <person name="Schmutz J."/>
            <person name="Grimwood J."/>
            <person name="Lindquist E."/>
            <person name="Lucas S."/>
            <person name="Grigoriev I.V."/>
            <person name="Schmitt R."/>
            <person name="Kirk D."/>
            <person name="Rokhsar D.S."/>
        </authorList>
    </citation>
    <scope>NUCLEOTIDE SEQUENCE [LARGE SCALE GENOMIC DNA]</scope>
    <source>
        <strain evidence="3">f. Nagariensis / Eve</strain>
    </source>
</reference>